<evidence type="ECO:0000313" key="2">
    <source>
        <dbReference type="Proteomes" id="UP000501812"/>
    </source>
</evidence>
<keyword evidence="2" id="KW-1185">Reference proteome</keyword>
<dbReference type="RefSeq" id="WP_169453383.1">
    <property type="nucleotide sequence ID" value="NZ_CP051774.1"/>
</dbReference>
<sequence>MTSSPLVPDLWNLLHDGCVGSIAGSVPGDLRLGISIDYLRDLFDDPGERIDLILHGCTEFSFLGLDAVAPGPISSLPHRPAAYASPADFPSLEDWGLGILSADESGSISCFIAKGVHGILSVSAEGFSLVLDSGREVGLGELAKAAETYWNHFGTLAGS</sequence>
<gene>
    <name evidence="1" type="ORF">HHL09_05030</name>
</gene>
<dbReference type="Proteomes" id="UP000501812">
    <property type="component" value="Chromosome"/>
</dbReference>
<evidence type="ECO:0000313" key="1">
    <source>
        <dbReference type="EMBL" id="QJE95162.1"/>
    </source>
</evidence>
<dbReference type="KEGG" id="luo:HHL09_05030"/>
<proteinExistence type="predicted"/>
<dbReference type="AlphaFoldDB" id="A0A858REI9"/>
<reference evidence="1 2" key="1">
    <citation type="submission" date="2020-04" db="EMBL/GenBank/DDBJ databases">
        <title>Luteolibacter sp. G-1-1-1 isolated from soil.</title>
        <authorList>
            <person name="Dahal R.H."/>
        </authorList>
    </citation>
    <scope>NUCLEOTIDE SEQUENCE [LARGE SCALE GENOMIC DNA]</scope>
    <source>
        <strain evidence="1 2">G-1-1-1</strain>
    </source>
</reference>
<organism evidence="1 2">
    <name type="scientific">Luteolibacter luteus</name>
    <dbReference type="NCBI Taxonomy" id="2728835"/>
    <lineage>
        <taxon>Bacteria</taxon>
        <taxon>Pseudomonadati</taxon>
        <taxon>Verrucomicrobiota</taxon>
        <taxon>Verrucomicrobiia</taxon>
        <taxon>Verrucomicrobiales</taxon>
        <taxon>Verrucomicrobiaceae</taxon>
        <taxon>Luteolibacter</taxon>
    </lineage>
</organism>
<accession>A0A858REI9</accession>
<name>A0A858REI9_9BACT</name>
<protein>
    <submittedName>
        <fullName evidence="1">Uncharacterized protein</fullName>
    </submittedName>
</protein>
<dbReference type="EMBL" id="CP051774">
    <property type="protein sequence ID" value="QJE95162.1"/>
    <property type="molecule type" value="Genomic_DNA"/>
</dbReference>